<dbReference type="CDD" id="cd00685">
    <property type="entry name" value="Trans_IPPS_HT"/>
    <property type="match status" value="1"/>
</dbReference>
<evidence type="ECO:0000256" key="3">
    <source>
        <dbReference type="RuleBase" id="RU004466"/>
    </source>
</evidence>
<keyword evidence="1" id="KW-0479">Metal-binding</keyword>
<accession>A0ABT1IG52</accession>
<dbReference type="Proteomes" id="UP001205185">
    <property type="component" value="Unassembled WGS sequence"/>
</dbReference>
<dbReference type="SFLD" id="SFLDS00005">
    <property type="entry name" value="Isoprenoid_Synthase_Type_I"/>
    <property type="match status" value="1"/>
</dbReference>
<dbReference type="PROSITE" id="PS00723">
    <property type="entry name" value="POLYPRENYL_SYNTHASE_1"/>
    <property type="match status" value="1"/>
</dbReference>
<dbReference type="SUPFAM" id="SSF48576">
    <property type="entry name" value="Terpenoid synthases"/>
    <property type="match status" value="1"/>
</dbReference>
<gene>
    <name evidence="5" type="ORF">LV75_004124</name>
</gene>
<keyword evidence="4" id="KW-0812">Transmembrane</keyword>
<dbReference type="PANTHER" id="PTHR12001">
    <property type="entry name" value="GERANYLGERANYL PYROPHOSPHATE SYNTHASE"/>
    <property type="match status" value="1"/>
</dbReference>
<evidence type="ECO:0000256" key="4">
    <source>
        <dbReference type="SAM" id="Phobius"/>
    </source>
</evidence>
<reference evidence="5 6" key="1">
    <citation type="submission" date="2022-06" db="EMBL/GenBank/DDBJ databases">
        <title>Genomic Encyclopedia of Archaeal and Bacterial Type Strains, Phase II (KMG-II): from individual species to whole genera.</title>
        <authorList>
            <person name="Goeker M."/>
        </authorList>
    </citation>
    <scope>NUCLEOTIDE SEQUENCE [LARGE SCALE GENOMIC DNA]</scope>
    <source>
        <strain evidence="5 6">DSM 44255</strain>
    </source>
</reference>
<comment type="caution">
    <text evidence="5">The sequence shown here is derived from an EMBL/GenBank/DDBJ whole genome shotgun (WGS) entry which is preliminary data.</text>
</comment>
<evidence type="ECO:0000256" key="1">
    <source>
        <dbReference type="ARBA" id="ARBA00022723"/>
    </source>
</evidence>
<dbReference type="Pfam" id="PF00348">
    <property type="entry name" value="polyprenyl_synt"/>
    <property type="match status" value="1"/>
</dbReference>
<dbReference type="EMBL" id="JAMTCO010000010">
    <property type="protein sequence ID" value="MCP2271610.1"/>
    <property type="molecule type" value="Genomic_DNA"/>
</dbReference>
<dbReference type="InterPro" id="IPR008949">
    <property type="entry name" value="Isoprenoid_synthase_dom_sf"/>
</dbReference>
<keyword evidence="6" id="KW-1185">Reference proteome</keyword>
<dbReference type="InterPro" id="IPR033749">
    <property type="entry name" value="Polyprenyl_synt_CS"/>
</dbReference>
<protein>
    <submittedName>
        <fullName evidence="5">Geranylgeranyl diphosphate synthase, type I</fullName>
    </submittedName>
</protein>
<proteinExistence type="inferred from homology"/>
<evidence type="ECO:0000313" key="5">
    <source>
        <dbReference type="EMBL" id="MCP2271610.1"/>
    </source>
</evidence>
<dbReference type="Gene3D" id="1.10.600.10">
    <property type="entry name" value="Farnesyl Diphosphate Synthase"/>
    <property type="match status" value="1"/>
</dbReference>
<organism evidence="5 6">
    <name type="scientific">Actinokineospora diospyrosa</name>
    <dbReference type="NCBI Taxonomy" id="103728"/>
    <lineage>
        <taxon>Bacteria</taxon>
        <taxon>Bacillati</taxon>
        <taxon>Actinomycetota</taxon>
        <taxon>Actinomycetes</taxon>
        <taxon>Pseudonocardiales</taxon>
        <taxon>Pseudonocardiaceae</taxon>
        <taxon>Actinokineospora</taxon>
    </lineage>
</organism>
<keyword evidence="4" id="KW-0472">Membrane</keyword>
<dbReference type="InterPro" id="IPR000092">
    <property type="entry name" value="Polyprenyl_synt"/>
</dbReference>
<keyword evidence="2" id="KW-0460">Magnesium</keyword>
<comment type="similarity">
    <text evidence="3">Belongs to the FPP/GGPP synthase family.</text>
</comment>
<name>A0ABT1IG52_9PSEU</name>
<evidence type="ECO:0000256" key="2">
    <source>
        <dbReference type="ARBA" id="ARBA00022842"/>
    </source>
</evidence>
<feature type="transmembrane region" description="Helical" evidence="4">
    <location>
        <begin position="110"/>
        <end position="134"/>
    </location>
</feature>
<dbReference type="RefSeq" id="WP_253888565.1">
    <property type="nucleotide sequence ID" value="NZ_BAAAVB010000003.1"/>
</dbReference>
<evidence type="ECO:0000313" key="6">
    <source>
        <dbReference type="Proteomes" id="UP001205185"/>
    </source>
</evidence>
<keyword evidence="4" id="KW-1133">Transmembrane helix</keyword>
<dbReference type="PANTHER" id="PTHR12001:SF86">
    <property type="entry name" value="GERANYLGERANYL DIPHOSPHATE SYNTHASE"/>
    <property type="match status" value="1"/>
</dbReference>
<keyword evidence="3" id="KW-0808">Transferase</keyword>
<dbReference type="PROSITE" id="PS00444">
    <property type="entry name" value="POLYPRENYL_SYNTHASE_2"/>
    <property type="match status" value="1"/>
</dbReference>
<sequence length="335" mass="35266">MSPGVEQVLAESRVAALPALRAAVESMPYALRRIACYHFGWLDAFGSPIQAGSGKMVRSALTLLSARAVGGDPATAVPAAVAVELVHNFSLLHDDIMDGDRTRRHRGSAWSVFGVLAALLAGDALWALALRVLAGAPHADRSLPILTEALWWLMDGQSADADFPHRTEVTVAECEAMAAGKTGSIMGCACALGALLGGGSARQIAALREMGEQLGLAFQLVDDLLGIWGDPEAMGKPGGDLVNRKKSLPVVAALNSGTPAGNELAAFYRAERELTELEQVRAAELIQSAGGRDWAQTEAERRLARAVVLLAHADPQPVAAEALSLLAAHLTHRDR</sequence>